<dbReference type="PANTHER" id="PTHR30487">
    <property type="entry name" value="TYPE 4 PREPILIN-LIKE PROTEINS LEADER PEPTIDE-PROCESSING ENZYME"/>
    <property type="match status" value="1"/>
</dbReference>
<dbReference type="GO" id="GO:0006465">
    <property type="term" value="P:signal peptide processing"/>
    <property type="evidence" value="ECO:0007669"/>
    <property type="project" value="TreeGrafter"/>
</dbReference>
<feature type="domain" description="Prepilin type IV endopeptidase peptidase" evidence="4">
    <location>
        <begin position="98"/>
        <end position="198"/>
    </location>
</feature>
<dbReference type="OrthoDB" id="9789291at2"/>
<comment type="caution">
    <text evidence="5">The sequence shown here is derived from an EMBL/GenBank/DDBJ whole genome shotgun (WGS) entry which is preliminary data.</text>
</comment>
<keyword evidence="3" id="KW-1133">Transmembrane helix</keyword>
<dbReference type="Pfam" id="PF01478">
    <property type="entry name" value="Peptidase_A24"/>
    <property type="match status" value="1"/>
</dbReference>
<feature type="transmembrane region" description="Helical" evidence="3">
    <location>
        <begin position="120"/>
        <end position="137"/>
    </location>
</feature>
<keyword evidence="3" id="KW-0812">Transmembrane</keyword>
<feature type="transmembrane region" description="Helical" evidence="3">
    <location>
        <begin position="172"/>
        <end position="203"/>
    </location>
</feature>
<reference evidence="5 6" key="1">
    <citation type="submission" date="2019-08" db="EMBL/GenBank/DDBJ databases">
        <title>Genome sequencing of Paenibacillus faecis DSM 23593(T).</title>
        <authorList>
            <person name="Kook J.-K."/>
            <person name="Park S.-N."/>
            <person name="Lim Y.K."/>
        </authorList>
    </citation>
    <scope>NUCLEOTIDE SEQUENCE [LARGE SCALE GENOMIC DNA]</scope>
    <source>
        <strain evidence="5 6">DSM 23593</strain>
    </source>
</reference>
<feature type="transmembrane region" description="Helical" evidence="3">
    <location>
        <begin position="91"/>
        <end position="108"/>
    </location>
</feature>
<sequence length="243" mass="25976">MMLLTSIIVMLAGYALGACWRAVGLRPPRAAEPPVQPLARPSSDSPQGDSPDRKRRQDGPRKIRFFRGFPAVELATALLFLWAYVRFGLTGEALIGAALVSLSVIVTVSDLRFRRIPNKVLLAFLPVLVVLRLMFPLGPIWNHLLGAFLGLGALMTIAWLTRGIGMGDVKLFALLGWTVGLPYVIAAFVLAFVMGSLAGGILWATGRLSAQPSIPFAPCLAAGTLAAFGYGAPIIQGALTLFH</sequence>
<dbReference type="Gene3D" id="1.20.120.1220">
    <property type="match status" value="1"/>
</dbReference>
<feature type="transmembrane region" description="Helical" evidence="3">
    <location>
        <begin position="143"/>
        <end position="160"/>
    </location>
</feature>
<evidence type="ECO:0000256" key="1">
    <source>
        <dbReference type="ARBA" id="ARBA00005801"/>
    </source>
</evidence>
<gene>
    <name evidence="5" type="ORF">FRY98_20405</name>
</gene>
<dbReference type="RefSeq" id="WP_148455408.1">
    <property type="nucleotide sequence ID" value="NZ_VSDO01000004.1"/>
</dbReference>
<dbReference type="Proteomes" id="UP000325218">
    <property type="component" value="Unassembled WGS sequence"/>
</dbReference>
<organism evidence="5 6">
    <name type="scientific">Paenibacillus faecis</name>
    <dbReference type="NCBI Taxonomy" id="862114"/>
    <lineage>
        <taxon>Bacteria</taxon>
        <taxon>Bacillati</taxon>
        <taxon>Bacillota</taxon>
        <taxon>Bacilli</taxon>
        <taxon>Bacillales</taxon>
        <taxon>Paenibacillaceae</taxon>
        <taxon>Paenibacillus</taxon>
    </lineage>
</organism>
<comment type="similarity">
    <text evidence="1">Belongs to the peptidase A24 family.</text>
</comment>
<keyword evidence="3" id="KW-0472">Membrane</keyword>
<proteinExistence type="inferred from homology"/>
<evidence type="ECO:0000256" key="3">
    <source>
        <dbReference type="SAM" id="Phobius"/>
    </source>
</evidence>
<feature type="transmembrane region" description="Helical" evidence="3">
    <location>
        <begin position="65"/>
        <end position="85"/>
    </location>
</feature>
<evidence type="ECO:0000313" key="5">
    <source>
        <dbReference type="EMBL" id="TYA11504.1"/>
    </source>
</evidence>
<feature type="region of interest" description="Disordered" evidence="2">
    <location>
        <begin position="31"/>
        <end position="58"/>
    </location>
</feature>
<keyword evidence="6" id="KW-1185">Reference proteome</keyword>
<dbReference type="InterPro" id="IPR000045">
    <property type="entry name" value="Prepilin_IV_endopep_pep"/>
</dbReference>
<evidence type="ECO:0000256" key="2">
    <source>
        <dbReference type="SAM" id="MobiDB-lite"/>
    </source>
</evidence>
<dbReference type="GO" id="GO:0005886">
    <property type="term" value="C:plasma membrane"/>
    <property type="evidence" value="ECO:0007669"/>
    <property type="project" value="TreeGrafter"/>
</dbReference>
<evidence type="ECO:0000313" key="6">
    <source>
        <dbReference type="Proteomes" id="UP000325218"/>
    </source>
</evidence>
<name>A0A5D0CQD7_9BACL</name>
<feature type="transmembrane region" description="Helical" evidence="3">
    <location>
        <begin position="215"/>
        <end position="242"/>
    </location>
</feature>
<dbReference type="InterPro" id="IPR050882">
    <property type="entry name" value="Prepilin_peptidase/N-MTase"/>
</dbReference>
<dbReference type="AlphaFoldDB" id="A0A5D0CQD7"/>
<protein>
    <submittedName>
        <fullName evidence="5">Prepilin peptidase</fullName>
    </submittedName>
</protein>
<evidence type="ECO:0000259" key="4">
    <source>
        <dbReference type="Pfam" id="PF01478"/>
    </source>
</evidence>
<dbReference type="EMBL" id="VSDO01000004">
    <property type="protein sequence ID" value="TYA11504.1"/>
    <property type="molecule type" value="Genomic_DNA"/>
</dbReference>
<dbReference type="GO" id="GO:0004190">
    <property type="term" value="F:aspartic-type endopeptidase activity"/>
    <property type="evidence" value="ECO:0007669"/>
    <property type="project" value="InterPro"/>
</dbReference>
<dbReference type="PANTHER" id="PTHR30487:SF0">
    <property type="entry name" value="PREPILIN LEADER PEPTIDASE_N-METHYLTRANSFERASE-RELATED"/>
    <property type="match status" value="1"/>
</dbReference>
<accession>A0A5D0CQD7</accession>